<dbReference type="GO" id="GO:0005524">
    <property type="term" value="F:ATP binding"/>
    <property type="evidence" value="ECO:0007669"/>
    <property type="project" value="UniProtKB-KW"/>
</dbReference>
<dbReference type="SUPFAM" id="SSF52540">
    <property type="entry name" value="P-loop containing nucleoside triphosphate hydrolases"/>
    <property type="match status" value="1"/>
</dbReference>
<dbReference type="Gene3D" id="1.10.8.60">
    <property type="match status" value="1"/>
</dbReference>
<proteinExistence type="predicted"/>
<dbReference type="Pfam" id="PF00158">
    <property type="entry name" value="Sigma54_activat"/>
    <property type="match status" value="1"/>
</dbReference>
<evidence type="ECO:0000256" key="6">
    <source>
        <dbReference type="ARBA" id="ARBA00023163"/>
    </source>
</evidence>
<dbReference type="InterPro" id="IPR009057">
    <property type="entry name" value="Homeodomain-like_sf"/>
</dbReference>
<name>A0A1Z5HPX1_9FIRM</name>
<dbReference type="SMART" id="SM00382">
    <property type="entry name" value="AAA"/>
    <property type="match status" value="1"/>
</dbReference>
<dbReference type="GO" id="GO:0000160">
    <property type="term" value="P:phosphorelay signal transduction system"/>
    <property type="evidence" value="ECO:0007669"/>
    <property type="project" value="InterPro"/>
</dbReference>
<feature type="modified residue" description="4-aspartylphosphate" evidence="8">
    <location>
        <position position="51"/>
    </location>
</feature>
<dbReference type="OrthoDB" id="9803970at2"/>
<dbReference type="Pfam" id="PF00072">
    <property type="entry name" value="Response_reg"/>
    <property type="match status" value="1"/>
</dbReference>
<dbReference type="Gene3D" id="3.40.50.300">
    <property type="entry name" value="P-loop containing nucleotide triphosphate hydrolases"/>
    <property type="match status" value="1"/>
</dbReference>
<comment type="caution">
    <text evidence="11">The sequence shown here is derived from an EMBL/GenBank/DDBJ whole genome shotgun (WGS) entry which is preliminary data.</text>
</comment>
<dbReference type="PROSITE" id="PS50045">
    <property type="entry name" value="SIGMA54_INTERACT_4"/>
    <property type="match status" value="1"/>
</dbReference>
<evidence type="ECO:0000259" key="10">
    <source>
        <dbReference type="PROSITE" id="PS50110"/>
    </source>
</evidence>
<dbReference type="RefSeq" id="WP_088553103.1">
    <property type="nucleotide sequence ID" value="NZ_BDGJ01000020.1"/>
</dbReference>
<dbReference type="Pfam" id="PF02954">
    <property type="entry name" value="HTH_8"/>
    <property type="match status" value="1"/>
</dbReference>
<dbReference type="PRINTS" id="PR01590">
    <property type="entry name" value="HTHFIS"/>
</dbReference>
<dbReference type="SMART" id="SM00448">
    <property type="entry name" value="REC"/>
    <property type="match status" value="1"/>
</dbReference>
<dbReference type="InterPro" id="IPR001789">
    <property type="entry name" value="Sig_transdc_resp-reg_receiver"/>
</dbReference>
<dbReference type="Proteomes" id="UP000197032">
    <property type="component" value="Unassembled WGS sequence"/>
</dbReference>
<evidence type="ECO:0000259" key="9">
    <source>
        <dbReference type="PROSITE" id="PS50045"/>
    </source>
</evidence>
<dbReference type="AlphaFoldDB" id="A0A1Z5HPX1"/>
<feature type="domain" description="Response regulatory" evidence="10">
    <location>
        <begin position="3"/>
        <end position="116"/>
    </location>
</feature>
<keyword evidence="2" id="KW-0547">Nucleotide-binding</keyword>
<dbReference type="InterPro" id="IPR002078">
    <property type="entry name" value="Sigma_54_int"/>
</dbReference>
<dbReference type="CDD" id="cd00009">
    <property type="entry name" value="AAA"/>
    <property type="match status" value="1"/>
</dbReference>
<feature type="domain" description="Sigma-54 factor interaction" evidence="9">
    <location>
        <begin position="141"/>
        <end position="370"/>
    </location>
</feature>
<dbReference type="InterPro" id="IPR058031">
    <property type="entry name" value="AAA_lid_NorR"/>
</dbReference>
<evidence type="ECO:0000256" key="3">
    <source>
        <dbReference type="ARBA" id="ARBA00022840"/>
    </source>
</evidence>
<accession>A0A1Z5HPX1</accession>
<keyword evidence="12" id="KW-1185">Reference proteome</keyword>
<dbReference type="SUPFAM" id="SSF46689">
    <property type="entry name" value="Homeodomain-like"/>
    <property type="match status" value="1"/>
</dbReference>
<dbReference type="PROSITE" id="PS00676">
    <property type="entry name" value="SIGMA54_INTERACT_2"/>
    <property type="match status" value="1"/>
</dbReference>
<keyword evidence="3" id="KW-0067">ATP-binding</keyword>
<dbReference type="InterPro" id="IPR025944">
    <property type="entry name" value="Sigma_54_int_dom_CS"/>
</dbReference>
<evidence type="ECO:0000313" key="12">
    <source>
        <dbReference type="Proteomes" id="UP000197032"/>
    </source>
</evidence>
<dbReference type="PROSITE" id="PS50110">
    <property type="entry name" value="RESPONSE_REGULATORY"/>
    <property type="match status" value="1"/>
</dbReference>
<dbReference type="PROSITE" id="PS00675">
    <property type="entry name" value="SIGMA54_INTERACT_1"/>
    <property type="match status" value="1"/>
</dbReference>
<evidence type="ECO:0000313" key="11">
    <source>
        <dbReference type="EMBL" id="GAW91586.1"/>
    </source>
</evidence>
<dbReference type="SUPFAM" id="SSF52172">
    <property type="entry name" value="CheY-like"/>
    <property type="match status" value="1"/>
</dbReference>
<dbReference type="Gene3D" id="1.10.10.60">
    <property type="entry name" value="Homeodomain-like"/>
    <property type="match status" value="1"/>
</dbReference>
<dbReference type="InterPro" id="IPR025662">
    <property type="entry name" value="Sigma_54_int_dom_ATP-bd_1"/>
</dbReference>
<dbReference type="Gene3D" id="3.40.50.2300">
    <property type="match status" value="1"/>
</dbReference>
<dbReference type="EMBL" id="BDGJ01000020">
    <property type="protein sequence ID" value="GAW91586.1"/>
    <property type="molecule type" value="Genomic_DNA"/>
</dbReference>
<dbReference type="PROSITE" id="PS00688">
    <property type="entry name" value="SIGMA54_INTERACT_3"/>
    <property type="match status" value="1"/>
</dbReference>
<dbReference type="InterPro" id="IPR002197">
    <property type="entry name" value="HTH_Fis"/>
</dbReference>
<comment type="function">
    <text evidence="7">May play the central regulatory role in sporulation. It may be an element of the effector pathway responsible for the activation of sporulation genes in response to nutritional stress. Spo0A may act in concert with spo0H (a sigma factor) to control the expression of some genes that are critical to the sporulation process.</text>
</comment>
<keyword evidence="8" id="KW-0597">Phosphoprotein</keyword>
<dbReference type="InterPro" id="IPR003593">
    <property type="entry name" value="AAA+_ATPase"/>
</dbReference>
<organism evidence="11 12">
    <name type="scientific">Calderihabitans maritimus</name>
    <dbReference type="NCBI Taxonomy" id="1246530"/>
    <lineage>
        <taxon>Bacteria</taxon>
        <taxon>Bacillati</taxon>
        <taxon>Bacillota</taxon>
        <taxon>Clostridia</taxon>
        <taxon>Neomoorellales</taxon>
        <taxon>Calderihabitantaceae</taxon>
        <taxon>Calderihabitans</taxon>
    </lineage>
</organism>
<dbReference type="InterPro" id="IPR027417">
    <property type="entry name" value="P-loop_NTPase"/>
</dbReference>
<dbReference type="GO" id="GO:0006355">
    <property type="term" value="P:regulation of DNA-templated transcription"/>
    <property type="evidence" value="ECO:0007669"/>
    <property type="project" value="InterPro"/>
</dbReference>
<gene>
    <name evidence="11" type="ORF">KKC1_07470</name>
</gene>
<dbReference type="Pfam" id="PF25601">
    <property type="entry name" value="AAA_lid_14"/>
    <property type="match status" value="1"/>
</dbReference>
<dbReference type="GO" id="GO:0043565">
    <property type="term" value="F:sequence-specific DNA binding"/>
    <property type="evidence" value="ECO:0007669"/>
    <property type="project" value="InterPro"/>
</dbReference>
<keyword evidence="6" id="KW-0804">Transcription</keyword>
<keyword evidence="5" id="KW-0238">DNA-binding</keyword>
<evidence type="ECO:0000256" key="8">
    <source>
        <dbReference type="PROSITE-ProRule" id="PRU00169"/>
    </source>
</evidence>
<evidence type="ECO:0000256" key="2">
    <source>
        <dbReference type="ARBA" id="ARBA00022741"/>
    </source>
</evidence>
<dbReference type="PANTHER" id="PTHR32071">
    <property type="entry name" value="TRANSCRIPTIONAL REGULATORY PROTEIN"/>
    <property type="match status" value="1"/>
</dbReference>
<protein>
    <recommendedName>
        <fullName evidence="1">Stage 0 sporulation protein A homolog</fullName>
    </recommendedName>
</protein>
<dbReference type="InterPro" id="IPR011006">
    <property type="entry name" value="CheY-like_superfamily"/>
</dbReference>
<reference evidence="12" key="1">
    <citation type="journal article" date="2017" name="Appl. Environ. Microbiol.">
        <title>Genomic analysis of Calderihabitans maritimus KKC1, a thermophilic hydrogenogenic carboxydotrophic bacterium isolated from marine sediment.</title>
        <authorList>
            <person name="Omae K."/>
            <person name="Yoneda Y."/>
            <person name="Fukuyama Y."/>
            <person name="Yoshida T."/>
            <person name="Sako Y."/>
        </authorList>
    </citation>
    <scope>NUCLEOTIDE SEQUENCE [LARGE SCALE GENOMIC DNA]</scope>
    <source>
        <strain evidence="12">KKC1</strain>
    </source>
</reference>
<evidence type="ECO:0000256" key="1">
    <source>
        <dbReference type="ARBA" id="ARBA00018672"/>
    </source>
</evidence>
<sequence length="461" mass="52130">MHDILIIDDEISICSSLSFALEDKYRVSTATNPEEALELIYQQPFSVILLDWRLGSTDGLDVLRQIKHDFPNAVVIIMTAYGTIESAVEAMKSGAYYYITKPLDIQELQLLIDKAIEYYRLTNQVKFLSETLDNKPGYAGIIGKSKALQRVFRLVEKVKDIDSNVLITGESGTGKELVARAIHYLGKRREGPFEVINCAAIPETLLESELFGYEKGAFTGALQNKAGKLLAASGGTLLLDEIGEMPLSLQAKILRVIQEREVTPLGSTKSYRVDVRILAATNKDLLELVREKKFREDLYFRLNVIPIHIPPLRERREDILLLIEHFIKEKCQKMGKKIKQLDPETKRILLNHHYPGNVRQLENIIEYAVAISTGPTITPSDLPNYLESWISLNTGNEIENTPQPKSIPVKVGQSLLDIERETIAATLKYCNGHRKRTAKMLGISERSLREKIKKYNLNNII</sequence>
<evidence type="ECO:0000256" key="4">
    <source>
        <dbReference type="ARBA" id="ARBA00023015"/>
    </source>
</evidence>
<evidence type="ECO:0000256" key="7">
    <source>
        <dbReference type="ARBA" id="ARBA00024867"/>
    </source>
</evidence>
<dbReference type="InterPro" id="IPR025943">
    <property type="entry name" value="Sigma_54_int_dom_ATP-bd_2"/>
</dbReference>
<evidence type="ECO:0000256" key="5">
    <source>
        <dbReference type="ARBA" id="ARBA00023125"/>
    </source>
</evidence>
<keyword evidence="4" id="KW-0805">Transcription regulation</keyword>
<dbReference type="FunFam" id="3.40.50.300:FF:000006">
    <property type="entry name" value="DNA-binding transcriptional regulator NtrC"/>
    <property type="match status" value="1"/>
</dbReference>